<evidence type="ECO:0000256" key="15">
    <source>
        <dbReference type="SAM" id="MobiDB-lite"/>
    </source>
</evidence>
<dbReference type="InterPro" id="IPR015655">
    <property type="entry name" value="PP2C"/>
</dbReference>
<dbReference type="SUPFAM" id="SSF81606">
    <property type="entry name" value="PP2C-like"/>
    <property type="match status" value="1"/>
</dbReference>
<keyword evidence="10" id="KW-0472">Membrane</keyword>
<dbReference type="CDD" id="cd00143">
    <property type="entry name" value="PP2Cc"/>
    <property type="match status" value="1"/>
</dbReference>
<evidence type="ECO:0000256" key="8">
    <source>
        <dbReference type="ARBA" id="ARBA00022842"/>
    </source>
</evidence>
<feature type="compositionally biased region" description="Polar residues" evidence="15">
    <location>
        <begin position="340"/>
        <end position="363"/>
    </location>
</feature>
<comment type="subcellular location">
    <subcellularLocation>
        <location evidence="3">Membrane</location>
        <topology evidence="3">Peripheral membrane protein</topology>
    </subcellularLocation>
</comment>
<feature type="compositionally biased region" description="Basic and acidic residues" evidence="15">
    <location>
        <begin position="71"/>
        <end position="82"/>
    </location>
</feature>
<dbReference type="GO" id="GO:0004722">
    <property type="term" value="F:protein serine/threonine phosphatase activity"/>
    <property type="evidence" value="ECO:0007669"/>
    <property type="project" value="UniProtKB-EC"/>
</dbReference>
<keyword evidence="18" id="KW-1185">Reference proteome</keyword>
<dbReference type="GO" id="GO:0016020">
    <property type="term" value="C:membrane"/>
    <property type="evidence" value="ECO:0007669"/>
    <property type="project" value="UniProtKB-SubCell"/>
</dbReference>
<evidence type="ECO:0000256" key="3">
    <source>
        <dbReference type="ARBA" id="ARBA00004170"/>
    </source>
</evidence>
<evidence type="ECO:0000256" key="4">
    <source>
        <dbReference type="ARBA" id="ARBA00006702"/>
    </source>
</evidence>
<sequence length="874" mass="98377">MFDYRDKKRPLSSSAQANDFSIYKTVPKIYAKNLYKIDNLQSKRTGSSKNKYRNAGSSFKNRSCSNSLKPDSAKRNTYDDKENSCRNFTTRCKFGRATKPLDENKSGLNPPIPRSDYSLSKELNYKQRASSSSMNKREEYKFLAKPPAHSTLNAPNTKRISSEVMEKNDHKIRFAMKKEPRPGSKIKQFSQNRISKEHHSKSRKLSSRGSNHSGQARLIYKKENVKSLNSNNSKNKTSFRGCSKIENKENNSASLNTNNLKPNRTGAGRNSKIKSMSGIRKLYTLKATSINRGLETNSYREVDNRHSSLAPKNENISRLRGENYHSSISKRFKKISRNKTTSSEIPRLRTQSATFNKLKSNQKAKIETKDNAKLDNYSSNYDTRMLKKPPNPGLISKTVKKTGHPKDRSQGTSGREPKEYSKPRINSKEETKEENEDSVKTREVKYQILYHFKTGNLQDHSTITPVMSNDGQIRQYILNDPISNPEEDEPEISLLPSHRITDTTVEKSKCSTKNNGIVKAYAANTNRGIIRNYNEDRVSIILNILKPQDRRGENWPKCSFFGVFDGHGGAACADFLRDNLHQYVIKEPSFPDYPEEALRKGFLAAEKKFIQNCQEKGEIIEKSGSCAIVTLIVGDQCYVVNVGDSRAVLSYDQGRKAKALSTDHKPSDALEKKRIHQSGGQIYQTATVASPNNLSMVPDIIIGPVRVFPGRLSVSRTFGDPEAKIPTKGGNPDVVVCTPEIRSFKIDRLHDYIILGCDGIFDKLTDRDCVDCVWNSVFQNPNLDVHQLIGLGAECIMKNSLNKRSLDNVTVVLIAFSGFRDTINSLKIQNERIGPSSRIKRENPGPNSMSNPSKSTKSFSQNKILGGSNTFASK</sequence>
<feature type="compositionally biased region" description="Polar residues" evidence="15">
    <location>
        <begin position="44"/>
        <end position="69"/>
    </location>
</feature>
<protein>
    <recommendedName>
        <fullName evidence="5">protein-serine/threonine phosphatase</fullName>
        <ecNumber evidence="5">3.1.3.16</ecNumber>
    </recommendedName>
</protein>
<keyword evidence="8" id="KW-0460">Magnesium</keyword>
<dbReference type="Pfam" id="PF00481">
    <property type="entry name" value="PP2C"/>
    <property type="match status" value="1"/>
</dbReference>
<dbReference type="SMART" id="SM00332">
    <property type="entry name" value="PP2Cc"/>
    <property type="match status" value="1"/>
</dbReference>
<dbReference type="PROSITE" id="PS01032">
    <property type="entry name" value="PPM_1"/>
    <property type="match status" value="1"/>
</dbReference>
<evidence type="ECO:0000256" key="14">
    <source>
        <dbReference type="RuleBase" id="RU003465"/>
    </source>
</evidence>
<dbReference type="EC" id="3.1.3.16" evidence="5"/>
<evidence type="ECO:0000313" key="18">
    <source>
        <dbReference type="Proteomes" id="UP001295684"/>
    </source>
</evidence>
<proteinExistence type="inferred from homology"/>
<organism evidence="17 18">
    <name type="scientific">Euplotes crassus</name>
    <dbReference type="NCBI Taxonomy" id="5936"/>
    <lineage>
        <taxon>Eukaryota</taxon>
        <taxon>Sar</taxon>
        <taxon>Alveolata</taxon>
        <taxon>Ciliophora</taxon>
        <taxon>Intramacronucleata</taxon>
        <taxon>Spirotrichea</taxon>
        <taxon>Hypotrichia</taxon>
        <taxon>Euplotida</taxon>
        <taxon>Euplotidae</taxon>
        <taxon>Moneuplotes</taxon>
    </lineage>
</organism>
<evidence type="ECO:0000256" key="9">
    <source>
        <dbReference type="ARBA" id="ARBA00022912"/>
    </source>
</evidence>
<dbReference type="FunFam" id="3.60.40.10:FF:000099">
    <property type="entry name" value="Uncharacterized protein"/>
    <property type="match status" value="1"/>
</dbReference>
<dbReference type="PANTHER" id="PTHR13832:SF803">
    <property type="entry name" value="PROTEIN PHOSPHATASE 1G"/>
    <property type="match status" value="1"/>
</dbReference>
<dbReference type="PROSITE" id="PS51746">
    <property type="entry name" value="PPM_2"/>
    <property type="match status" value="1"/>
</dbReference>
<comment type="cofactor">
    <cofactor evidence="1">
        <name>Mn(2+)</name>
        <dbReference type="ChEBI" id="CHEBI:29035"/>
    </cofactor>
</comment>
<name>A0AAD2D7S1_EUPCR</name>
<reference evidence="17" key="1">
    <citation type="submission" date="2023-07" db="EMBL/GenBank/DDBJ databases">
        <authorList>
            <consortium name="AG Swart"/>
            <person name="Singh M."/>
            <person name="Singh A."/>
            <person name="Seah K."/>
            <person name="Emmerich C."/>
        </authorList>
    </citation>
    <scope>NUCLEOTIDE SEQUENCE</scope>
    <source>
        <strain evidence="17">DP1</strain>
    </source>
</reference>
<feature type="region of interest" description="Disordered" evidence="15">
    <location>
        <begin position="44"/>
        <end position="82"/>
    </location>
</feature>
<dbReference type="InterPro" id="IPR036457">
    <property type="entry name" value="PPM-type-like_dom_sf"/>
</dbReference>
<feature type="domain" description="PPM-type phosphatase" evidence="16">
    <location>
        <begin position="520"/>
        <end position="816"/>
    </location>
</feature>
<dbReference type="InterPro" id="IPR001932">
    <property type="entry name" value="PPM-type_phosphatase-like_dom"/>
</dbReference>
<evidence type="ECO:0000256" key="13">
    <source>
        <dbReference type="ARBA" id="ARBA00048336"/>
    </source>
</evidence>
<evidence type="ECO:0000256" key="7">
    <source>
        <dbReference type="ARBA" id="ARBA00022801"/>
    </source>
</evidence>
<evidence type="ECO:0000256" key="1">
    <source>
        <dbReference type="ARBA" id="ARBA00001936"/>
    </source>
</evidence>
<feature type="compositionally biased region" description="Basic and acidic residues" evidence="15">
    <location>
        <begin position="364"/>
        <end position="373"/>
    </location>
</feature>
<evidence type="ECO:0000256" key="5">
    <source>
        <dbReference type="ARBA" id="ARBA00013081"/>
    </source>
</evidence>
<dbReference type="Gene3D" id="3.60.40.10">
    <property type="entry name" value="PPM-type phosphatase domain"/>
    <property type="match status" value="1"/>
</dbReference>
<keyword evidence="6" id="KW-0479">Metal-binding</keyword>
<keyword evidence="7 14" id="KW-0378">Hydrolase</keyword>
<feature type="region of interest" description="Disordered" evidence="15">
    <location>
        <begin position="334"/>
        <end position="440"/>
    </location>
</feature>
<feature type="compositionally biased region" description="Basic residues" evidence="15">
    <location>
        <begin position="196"/>
        <end position="206"/>
    </location>
</feature>
<feature type="compositionally biased region" description="Polar residues" evidence="15">
    <location>
        <begin position="250"/>
        <end position="262"/>
    </location>
</feature>
<comment type="similarity">
    <text evidence="4 14">Belongs to the PP2C family.</text>
</comment>
<comment type="caution">
    <text evidence="17">The sequence shown here is derived from an EMBL/GenBank/DDBJ whole genome shotgun (WGS) entry which is preliminary data.</text>
</comment>
<dbReference type="AlphaFoldDB" id="A0AAD2D7S1"/>
<feature type="compositionally biased region" description="Basic and acidic residues" evidence="15">
    <location>
        <begin position="404"/>
        <end position="440"/>
    </location>
</feature>
<evidence type="ECO:0000256" key="11">
    <source>
        <dbReference type="ARBA" id="ARBA00023211"/>
    </source>
</evidence>
<feature type="compositionally biased region" description="Low complexity" evidence="15">
    <location>
        <begin position="226"/>
        <end position="238"/>
    </location>
</feature>
<feature type="compositionally biased region" description="Basic and acidic residues" evidence="15">
    <location>
        <begin position="160"/>
        <end position="182"/>
    </location>
</feature>
<dbReference type="GO" id="GO:0046872">
    <property type="term" value="F:metal ion binding"/>
    <property type="evidence" value="ECO:0007669"/>
    <property type="project" value="UniProtKB-KW"/>
</dbReference>
<evidence type="ECO:0000256" key="12">
    <source>
        <dbReference type="ARBA" id="ARBA00047761"/>
    </source>
</evidence>
<feature type="compositionally biased region" description="Polar residues" evidence="15">
    <location>
        <begin position="845"/>
        <end position="874"/>
    </location>
</feature>
<evidence type="ECO:0000256" key="10">
    <source>
        <dbReference type="ARBA" id="ARBA00023136"/>
    </source>
</evidence>
<dbReference type="InterPro" id="IPR000222">
    <property type="entry name" value="PP2C_BS"/>
</dbReference>
<evidence type="ECO:0000259" key="16">
    <source>
        <dbReference type="PROSITE" id="PS51746"/>
    </source>
</evidence>
<comment type="catalytic activity">
    <reaction evidence="13">
        <text>O-phospho-L-threonyl-[protein] + H2O = L-threonyl-[protein] + phosphate</text>
        <dbReference type="Rhea" id="RHEA:47004"/>
        <dbReference type="Rhea" id="RHEA-COMP:11060"/>
        <dbReference type="Rhea" id="RHEA-COMP:11605"/>
        <dbReference type="ChEBI" id="CHEBI:15377"/>
        <dbReference type="ChEBI" id="CHEBI:30013"/>
        <dbReference type="ChEBI" id="CHEBI:43474"/>
        <dbReference type="ChEBI" id="CHEBI:61977"/>
        <dbReference type="EC" id="3.1.3.16"/>
    </reaction>
</comment>
<comment type="cofactor">
    <cofactor evidence="2">
        <name>Mg(2+)</name>
        <dbReference type="ChEBI" id="CHEBI:18420"/>
    </cofactor>
</comment>
<dbReference type="PANTHER" id="PTHR13832">
    <property type="entry name" value="PROTEIN PHOSPHATASE 2C"/>
    <property type="match status" value="1"/>
</dbReference>
<feature type="region of interest" description="Disordered" evidence="15">
    <location>
        <begin position="834"/>
        <end position="874"/>
    </location>
</feature>
<accession>A0AAD2D7S1</accession>
<evidence type="ECO:0000256" key="2">
    <source>
        <dbReference type="ARBA" id="ARBA00001946"/>
    </source>
</evidence>
<gene>
    <name evidence="17" type="ORF">ECRASSUSDP1_LOCUS25966</name>
</gene>
<feature type="region of interest" description="Disordered" evidence="15">
    <location>
        <begin position="99"/>
        <end position="271"/>
    </location>
</feature>
<evidence type="ECO:0000313" key="17">
    <source>
        <dbReference type="EMBL" id="CAI2384439.1"/>
    </source>
</evidence>
<keyword evidence="11" id="KW-0464">Manganese</keyword>
<keyword evidence="9 14" id="KW-0904">Protein phosphatase</keyword>
<dbReference type="EMBL" id="CAMPGE010026772">
    <property type="protein sequence ID" value="CAI2384439.1"/>
    <property type="molecule type" value="Genomic_DNA"/>
</dbReference>
<feature type="compositionally biased region" description="Polar residues" evidence="15">
    <location>
        <begin position="150"/>
        <end position="159"/>
    </location>
</feature>
<dbReference type="Proteomes" id="UP001295684">
    <property type="component" value="Unassembled WGS sequence"/>
</dbReference>
<comment type="catalytic activity">
    <reaction evidence="12">
        <text>O-phospho-L-seryl-[protein] + H2O = L-seryl-[protein] + phosphate</text>
        <dbReference type="Rhea" id="RHEA:20629"/>
        <dbReference type="Rhea" id="RHEA-COMP:9863"/>
        <dbReference type="Rhea" id="RHEA-COMP:11604"/>
        <dbReference type="ChEBI" id="CHEBI:15377"/>
        <dbReference type="ChEBI" id="CHEBI:29999"/>
        <dbReference type="ChEBI" id="CHEBI:43474"/>
        <dbReference type="ChEBI" id="CHEBI:83421"/>
        <dbReference type="EC" id="3.1.3.16"/>
    </reaction>
</comment>
<evidence type="ECO:0000256" key="6">
    <source>
        <dbReference type="ARBA" id="ARBA00022723"/>
    </source>
</evidence>